<name>A0A419Q0F6_CLOSI</name>
<reference evidence="1 2" key="2">
    <citation type="journal article" date="2021" name="Genomics">
        <title>High-quality reference genome for Clonorchis sinensis.</title>
        <authorList>
            <person name="Young N.D."/>
            <person name="Stroehlein A.J."/>
            <person name="Kinkar L."/>
            <person name="Wang T."/>
            <person name="Sohn W.M."/>
            <person name="Chang B.C.H."/>
            <person name="Kaur P."/>
            <person name="Weisz D."/>
            <person name="Dudchenko O."/>
            <person name="Aiden E.L."/>
            <person name="Korhonen P.K."/>
            <person name="Gasser R.B."/>
        </authorList>
    </citation>
    <scope>NUCLEOTIDE SEQUENCE [LARGE SCALE GENOMIC DNA]</scope>
    <source>
        <strain evidence="1">Cs-k2</strain>
    </source>
</reference>
<accession>A0A419Q0F6</accession>
<evidence type="ECO:0000313" key="1">
    <source>
        <dbReference type="EMBL" id="KAG5452403.1"/>
    </source>
</evidence>
<sequence length="300" mass="34238">MDRFKCWNSSVSSLYQLIDDVLSQVVGIQIDILITECHQKEARVLGRCQLRKPRQAKSRSRGRVRTTDLPCITHIHASRYLECRCNWNMRRPGAAHSFAWKHHNRDIQLGFRKLLTGLLKTLRQPTTGFALLGAHQEQLKLCGLDGSQFSSPLSLPYKGICFKWKINLTKPLWLADELSEDSSVDLRAACQRDAVSSTLYQMNQQQIRLKNITKERFRSNSFEIPVDLEPTMLMVTSDGIEPCSLVGERWFKLGQPGSIPALVLPPGVGHWKGVTDERFFSHLSPKTQHICISAFFWCDT</sequence>
<comment type="caution">
    <text evidence="1">The sequence shown here is derived from an EMBL/GenBank/DDBJ whole genome shotgun (WGS) entry which is preliminary data.</text>
</comment>
<proteinExistence type="predicted"/>
<dbReference type="Proteomes" id="UP000286415">
    <property type="component" value="Unassembled WGS sequence"/>
</dbReference>
<keyword evidence="2" id="KW-1185">Reference proteome</keyword>
<protein>
    <submittedName>
        <fullName evidence="1">Uncharacterized protein</fullName>
    </submittedName>
</protein>
<evidence type="ECO:0000313" key="2">
    <source>
        <dbReference type="Proteomes" id="UP000286415"/>
    </source>
</evidence>
<organism evidence="1 2">
    <name type="scientific">Clonorchis sinensis</name>
    <name type="common">Chinese liver fluke</name>
    <dbReference type="NCBI Taxonomy" id="79923"/>
    <lineage>
        <taxon>Eukaryota</taxon>
        <taxon>Metazoa</taxon>
        <taxon>Spiralia</taxon>
        <taxon>Lophotrochozoa</taxon>
        <taxon>Platyhelminthes</taxon>
        <taxon>Trematoda</taxon>
        <taxon>Digenea</taxon>
        <taxon>Opisthorchiida</taxon>
        <taxon>Opisthorchiata</taxon>
        <taxon>Opisthorchiidae</taxon>
        <taxon>Clonorchis</taxon>
    </lineage>
</organism>
<reference evidence="1 2" key="1">
    <citation type="journal article" date="2018" name="Biotechnol. Adv.">
        <title>Improved genomic resources and new bioinformatic workflow for the carcinogenic parasite Clonorchis sinensis: Biotechnological implications.</title>
        <authorList>
            <person name="Wang D."/>
            <person name="Korhonen P.K."/>
            <person name="Gasser R.B."/>
            <person name="Young N.D."/>
        </authorList>
    </citation>
    <scope>NUCLEOTIDE SEQUENCE [LARGE SCALE GENOMIC DNA]</scope>
    <source>
        <strain evidence="1">Cs-k2</strain>
    </source>
</reference>
<dbReference type="InParanoid" id="A0A419Q0F6"/>
<dbReference type="AlphaFoldDB" id="A0A419Q0F6"/>
<dbReference type="EMBL" id="NIRI02000042">
    <property type="protein sequence ID" value="KAG5452403.1"/>
    <property type="molecule type" value="Genomic_DNA"/>
</dbReference>
<gene>
    <name evidence="1" type="ORF">CSKR_107106</name>
</gene>